<dbReference type="AlphaFoldDB" id="A0A524RQJ0"/>
<dbReference type="EMBL" id="SRMO01000028">
    <property type="protein sequence ID" value="TGG94807.1"/>
    <property type="molecule type" value="Genomic_DNA"/>
</dbReference>
<dbReference type="InterPro" id="IPR008881">
    <property type="entry name" value="Trigger_fac_ribosome-bd_bac"/>
</dbReference>
<dbReference type="InterPro" id="IPR008880">
    <property type="entry name" value="Trigger_fac_C"/>
</dbReference>
<dbReference type="PANTHER" id="PTHR30560:SF3">
    <property type="entry name" value="TRIGGER FACTOR-LIKE PROTEIN TIG, CHLOROPLASTIC"/>
    <property type="match status" value="1"/>
</dbReference>
<feature type="region of interest" description="Disordered" evidence="13">
    <location>
        <begin position="447"/>
        <end position="489"/>
    </location>
</feature>
<sequence length="489" mass="54278">MIQLRRDPFPSMATTALQVKASPRPNSRVVLEVEVPGDCSKAAYDATVNKLCRTVKLPGFRKGRVPRPLLIQRLGGDHVRATALEDLMEDAVRDAIRRDDLHLIGQPVLKDAFDDLLGRFRPGESLSFSLESDVRPTPRLKRYTGLTARADSVTYDPARLDDLLERRRLRLSTFVPVEDRAAAIDDMVVLKCEAHYSDDGSAIEGGSSDSVEVILIRDKSIPGFVDGVVGMKPGDSRTVECTIPADHGDEEARGRKAVFQLELLELKSRELPTLDDAFARQCSDQETLAALRQELEQQLKDEAEQGTIDQRHEALLEALTAELEVEIPEVMVRQEFSRMLQETVAELGPQDMDLRKVLTDEKVEHLFETGRPEAVEQLRHRLALQALITAEGISVDDDDVEEKVRQALETFTGSGDVDMEKLRERVREDMLNAKALTWLDENNSVQMSDAALENPSAEAPPAMAAAAEAPQVSAETAPHDSSDDQDSTR</sequence>
<dbReference type="Gene3D" id="3.30.70.1050">
    <property type="entry name" value="Trigger factor ribosome-binding domain"/>
    <property type="match status" value="1"/>
</dbReference>
<dbReference type="GO" id="GO:0005737">
    <property type="term" value="C:cytoplasm"/>
    <property type="evidence" value="ECO:0007669"/>
    <property type="project" value="UniProtKB-SubCell"/>
</dbReference>
<evidence type="ECO:0000256" key="8">
    <source>
        <dbReference type="ARBA" id="ARBA00023235"/>
    </source>
</evidence>
<dbReference type="GO" id="GO:0043022">
    <property type="term" value="F:ribosome binding"/>
    <property type="evidence" value="ECO:0007669"/>
    <property type="project" value="TreeGrafter"/>
</dbReference>
<comment type="subcellular location">
    <subcellularLocation>
        <location evidence="12">Cytoplasm</location>
    </subcellularLocation>
    <text evidence="12">About half TF is bound to the ribosome near the polypeptide exit tunnel while the other half is free in the cytoplasm.</text>
</comment>
<evidence type="ECO:0000259" key="16">
    <source>
        <dbReference type="Pfam" id="PF05698"/>
    </source>
</evidence>
<evidence type="ECO:0000256" key="12">
    <source>
        <dbReference type="HAMAP-Rule" id="MF_00303"/>
    </source>
</evidence>
<keyword evidence="9 12" id="KW-0131">Cell cycle</keyword>
<dbReference type="GO" id="GO:0044183">
    <property type="term" value="F:protein folding chaperone"/>
    <property type="evidence" value="ECO:0007669"/>
    <property type="project" value="TreeGrafter"/>
</dbReference>
<comment type="caution">
    <text evidence="17">The sequence shown here is derived from an EMBL/GenBank/DDBJ whole genome shotgun (WGS) entry which is preliminary data.</text>
</comment>
<dbReference type="InterPro" id="IPR027304">
    <property type="entry name" value="Trigger_fact/SurA_dom_sf"/>
</dbReference>
<evidence type="ECO:0000256" key="9">
    <source>
        <dbReference type="ARBA" id="ARBA00023306"/>
    </source>
</evidence>
<comment type="similarity">
    <text evidence="2 12">Belongs to the FKBP-type PPIase family. Tig subfamily.</text>
</comment>
<keyword evidence="5 12" id="KW-0132">Cell division</keyword>
<evidence type="ECO:0000256" key="7">
    <source>
        <dbReference type="ARBA" id="ARBA00023186"/>
    </source>
</evidence>
<dbReference type="SUPFAM" id="SSF109998">
    <property type="entry name" value="Triger factor/SurA peptide-binding domain-like"/>
    <property type="match status" value="1"/>
</dbReference>
<dbReference type="Pfam" id="PF00254">
    <property type="entry name" value="FKBP_C"/>
    <property type="match status" value="1"/>
</dbReference>
<dbReference type="EC" id="5.2.1.8" evidence="3 12"/>
<comment type="domain">
    <text evidence="12">Consists of 3 domains; the N-terminus binds the ribosome, the middle domain has PPIase activity, while the C-terminus has intrinsic chaperone activity on its own.</text>
</comment>
<dbReference type="InterPro" id="IPR036611">
    <property type="entry name" value="Trigger_fac_ribosome-bd_sf"/>
</dbReference>
<accession>A0A524RQJ0</accession>
<feature type="domain" description="Trigger factor ribosome-binding bacterial" evidence="15">
    <location>
        <begin position="18"/>
        <end position="166"/>
    </location>
</feature>
<dbReference type="HAMAP" id="MF_00303">
    <property type="entry name" value="Trigger_factor_Tig"/>
    <property type="match status" value="1"/>
</dbReference>
<keyword evidence="6 12" id="KW-0697">Rotamase</keyword>
<evidence type="ECO:0000256" key="6">
    <source>
        <dbReference type="ARBA" id="ARBA00023110"/>
    </source>
</evidence>
<feature type="domain" description="PPIase FKBP-type" evidence="14">
    <location>
        <begin position="180"/>
        <end position="264"/>
    </location>
</feature>
<dbReference type="FunFam" id="3.30.70.1050:FF:000004">
    <property type="entry name" value="Trigger factor"/>
    <property type="match status" value="1"/>
</dbReference>
<dbReference type="SUPFAM" id="SSF102735">
    <property type="entry name" value="Trigger factor ribosome-binding domain"/>
    <property type="match status" value="1"/>
</dbReference>
<proteinExistence type="inferred from homology"/>
<keyword evidence="12" id="KW-0963">Cytoplasm</keyword>
<dbReference type="GO" id="GO:0015031">
    <property type="term" value="P:protein transport"/>
    <property type="evidence" value="ECO:0007669"/>
    <property type="project" value="UniProtKB-UniRule"/>
</dbReference>
<dbReference type="Gene3D" id="1.10.3120.10">
    <property type="entry name" value="Trigger factor, C-terminal domain"/>
    <property type="match status" value="1"/>
</dbReference>
<name>A0A524RQJ0_9CHRO</name>
<comment type="catalytic activity">
    <reaction evidence="1 12">
        <text>[protein]-peptidylproline (omega=180) = [protein]-peptidylproline (omega=0)</text>
        <dbReference type="Rhea" id="RHEA:16237"/>
        <dbReference type="Rhea" id="RHEA-COMP:10747"/>
        <dbReference type="Rhea" id="RHEA-COMP:10748"/>
        <dbReference type="ChEBI" id="CHEBI:83833"/>
        <dbReference type="ChEBI" id="CHEBI:83834"/>
        <dbReference type="EC" id="5.2.1.8"/>
    </reaction>
</comment>
<dbReference type="GO" id="GO:0051083">
    <property type="term" value="P:'de novo' cotranslational protein folding"/>
    <property type="evidence" value="ECO:0007669"/>
    <property type="project" value="TreeGrafter"/>
</dbReference>
<organism evidence="17 18">
    <name type="scientific">Aphanocapsa feldmannii 277cV</name>
    <dbReference type="NCBI Taxonomy" id="2507553"/>
    <lineage>
        <taxon>Bacteria</taxon>
        <taxon>Bacillati</taxon>
        <taxon>Cyanobacteriota</taxon>
        <taxon>Cyanophyceae</taxon>
        <taxon>Oscillatoriophycideae</taxon>
        <taxon>Chroococcales</taxon>
        <taxon>Microcystaceae</taxon>
        <taxon>Aphanocapsa</taxon>
    </lineage>
</organism>
<dbReference type="SUPFAM" id="SSF54534">
    <property type="entry name" value="FKBP-like"/>
    <property type="match status" value="1"/>
</dbReference>
<keyword evidence="8 12" id="KW-0413">Isomerase</keyword>
<evidence type="ECO:0000256" key="5">
    <source>
        <dbReference type="ARBA" id="ARBA00022618"/>
    </source>
</evidence>
<dbReference type="Pfam" id="PF05698">
    <property type="entry name" value="Trigger_C"/>
    <property type="match status" value="1"/>
</dbReference>
<evidence type="ECO:0000313" key="17">
    <source>
        <dbReference type="EMBL" id="TGG94807.1"/>
    </source>
</evidence>
<feature type="domain" description="Trigger factor C-terminal" evidence="16">
    <location>
        <begin position="287"/>
        <end position="439"/>
    </location>
</feature>
<dbReference type="PANTHER" id="PTHR30560">
    <property type="entry name" value="TRIGGER FACTOR CHAPERONE AND PEPTIDYL-PROLYL CIS/TRANS ISOMERASE"/>
    <property type="match status" value="1"/>
</dbReference>
<dbReference type="Gene3D" id="3.10.50.40">
    <property type="match status" value="1"/>
</dbReference>
<dbReference type="InterPro" id="IPR005215">
    <property type="entry name" value="Trig_fac"/>
</dbReference>
<feature type="compositionally biased region" description="Basic and acidic residues" evidence="13">
    <location>
        <begin position="477"/>
        <end position="489"/>
    </location>
</feature>
<dbReference type="PIRSF" id="PIRSF003095">
    <property type="entry name" value="Trigger_factor"/>
    <property type="match status" value="1"/>
</dbReference>
<evidence type="ECO:0000256" key="3">
    <source>
        <dbReference type="ARBA" id="ARBA00013194"/>
    </source>
</evidence>
<gene>
    <name evidence="12" type="primary">tig</name>
    <name evidence="17" type="ORF">ERJ67_01495</name>
</gene>
<dbReference type="InterPro" id="IPR046357">
    <property type="entry name" value="PPIase_dom_sf"/>
</dbReference>
<evidence type="ECO:0000259" key="15">
    <source>
        <dbReference type="Pfam" id="PF05697"/>
    </source>
</evidence>
<evidence type="ECO:0000256" key="13">
    <source>
        <dbReference type="SAM" id="MobiDB-lite"/>
    </source>
</evidence>
<dbReference type="GO" id="GO:0043335">
    <property type="term" value="P:protein unfolding"/>
    <property type="evidence" value="ECO:0007669"/>
    <property type="project" value="TreeGrafter"/>
</dbReference>
<evidence type="ECO:0000256" key="2">
    <source>
        <dbReference type="ARBA" id="ARBA00005464"/>
    </source>
</evidence>
<dbReference type="NCBIfam" id="TIGR00115">
    <property type="entry name" value="tig"/>
    <property type="match status" value="1"/>
</dbReference>
<dbReference type="Pfam" id="PF05697">
    <property type="entry name" value="Trigger_N"/>
    <property type="match status" value="1"/>
</dbReference>
<evidence type="ECO:0000256" key="11">
    <source>
        <dbReference type="ARBA" id="ARBA00029986"/>
    </source>
</evidence>
<evidence type="ECO:0000256" key="4">
    <source>
        <dbReference type="ARBA" id="ARBA00016902"/>
    </source>
</evidence>
<evidence type="ECO:0000313" key="18">
    <source>
        <dbReference type="Proteomes" id="UP000317990"/>
    </source>
</evidence>
<reference evidence="17 18" key="1">
    <citation type="journal article" date="2019" name="mSystems">
        <title>Life at home and on the roam: Genomic adaptions reflect the dual lifestyle of an intracellular, facultative symbiont.</title>
        <authorList>
            <person name="Burgsdorf I."/>
        </authorList>
    </citation>
    <scope>NUCLEOTIDE SEQUENCE [LARGE SCALE GENOMIC DNA]</scope>
    <source>
        <strain evidence="17">277cV</strain>
    </source>
</reference>
<dbReference type="InterPro" id="IPR001179">
    <property type="entry name" value="PPIase_FKBP_dom"/>
</dbReference>
<dbReference type="InterPro" id="IPR037041">
    <property type="entry name" value="Trigger_fac_C_sf"/>
</dbReference>
<dbReference type="GO" id="GO:0003755">
    <property type="term" value="F:peptidyl-prolyl cis-trans isomerase activity"/>
    <property type="evidence" value="ECO:0007669"/>
    <property type="project" value="UniProtKB-UniRule"/>
</dbReference>
<evidence type="ECO:0000259" key="14">
    <source>
        <dbReference type="Pfam" id="PF00254"/>
    </source>
</evidence>
<comment type="function">
    <text evidence="10 12">Involved in protein export. Acts as a chaperone by maintaining the newly synthesized protein in an open conformation. Functions as a peptidyl-prolyl cis-trans isomerase.</text>
</comment>
<protein>
    <recommendedName>
        <fullName evidence="4 12">Trigger factor</fullName>
        <shortName evidence="12">TF</shortName>
        <ecNumber evidence="3 12">5.2.1.8</ecNumber>
    </recommendedName>
    <alternativeName>
        <fullName evidence="11 12">PPIase</fullName>
    </alternativeName>
</protein>
<feature type="compositionally biased region" description="Low complexity" evidence="13">
    <location>
        <begin position="453"/>
        <end position="476"/>
    </location>
</feature>
<keyword evidence="7 12" id="KW-0143">Chaperone</keyword>
<dbReference type="GO" id="GO:0051301">
    <property type="term" value="P:cell division"/>
    <property type="evidence" value="ECO:0007669"/>
    <property type="project" value="UniProtKB-KW"/>
</dbReference>
<evidence type="ECO:0000256" key="1">
    <source>
        <dbReference type="ARBA" id="ARBA00000971"/>
    </source>
</evidence>
<evidence type="ECO:0000256" key="10">
    <source>
        <dbReference type="ARBA" id="ARBA00024849"/>
    </source>
</evidence>
<dbReference type="Proteomes" id="UP000317990">
    <property type="component" value="Unassembled WGS sequence"/>
</dbReference>